<keyword evidence="5" id="KW-1185">Reference proteome</keyword>
<dbReference type="Proteomes" id="UP000290572">
    <property type="component" value="Unassembled WGS sequence"/>
</dbReference>
<dbReference type="AlphaFoldDB" id="A0A498M1Q6"/>
<evidence type="ECO:0000256" key="1">
    <source>
        <dbReference type="SAM" id="Coils"/>
    </source>
</evidence>
<dbReference type="InterPro" id="IPR008906">
    <property type="entry name" value="HATC_C_dom"/>
</dbReference>
<dbReference type="PANTHER" id="PTHR46169">
    <property type="entry name" value="DNA REPLICATION-RELATED ELEMENT FACTOR, ISOFORM A"/>
    <property type="match status" value="1"/>
</dbReference>
<keyword evidence="1" id="KW-0175">Coiled coil</keyword>
<name>A0A498M1Q6_LABRO</name>
<feature type="region of interest" description="Disordered" evidence="2">
    <location>
        <begin position="331"/>
        <end position="356"/>
    </location>
</feature>
<dbReference type="PANTHER" id="PTHR46169:SF29">
    <property type="entry name" value="DNA REPLICATION-RELATED ELEMENT FACTOR, ISOFORM A"/>
    <property type="match status" value="1"/>
</dbReference>
<dbReference type="Gene3D" id="3.30.70.1820">
    <property type="entry name" value="L1 transposable element, RRM domain"/>
    <property type="match status" value="1"/>
</dbReference>
<feature type="compositionally biased region" description="Polar residues" evidence="2">
    <location>
        <begin position="336"/>
        <end position="356"/>
    </location>
</feature>
<proteinExistence type="predicted"/>
<evidence type="ECO:0000256" key="2">
    <source>
        <dbReference type="SAM" id="MobiDB-lite"/>
    </source>
</evidence>
<feature type="region of interest" description="Disordered" evidence="2">
    <location>
        <begin position="203"/>
        <end position="233"/>
    </location>
</feature>
<dbReference type="InterPro" id="IPR052717">
    <property type="entry name" value="Vacuolar_transposase_reg"/>
</dbReference>
<accession>A0A498M1Q6</accession>
<organism evidence="4 5">
    <name type="scientific">Labeo rohita</name>
    <name type="common">Indian major carp</name>
    <name type="synonym">Cyprinus rohita</name>
    <dbReference type="NCBI Taxonomy" id="84645"/>
    <lineage>
        <taxon>Eukaryota</taxon>
        <taxon>Metazoa</taxon>
        <taxon>Chordata</taxon>
        <taxon>Craniata</taxon>
        <taxon>Vertebrata</taxon>
        <taxon>Euteleostomi</taxon>
        <taxon>Actinopterygii</taxon>
        <taxon>Neopterygii</taxon>
        <taxon>Teleostei</taxon>
        <taxon>Ostariophysi</taxon>
        <taxon>Cypriniformes</taxon>
        <taxon>Cyprinidae</taxon>
        <taxon>Labeoninae</taxon>
        <taxon>Labeonini</taxon>
        <taxon>Labeo</taxon>
    </lineage>
</organism>
<dbReference type="EMBL" id="QBIY01012877">
    <property type="protein sequence ID" value="RXN14779.1"/>
    <property type="molecule type" value="Genomic_DNA"/>
</dbReference>
<dbReference type="SUPFAM" id="SSF53098">
    <property type="entry name" value="Ribonuclease H-like"/>
    <property type="match status" value="1"/>
</dbReference>
<dbReference type="Gene3D" id="1.20.5.340">
    <property type="match status" value="1"/>
</dbReference>
<feature type="domain" description="HAT C-terminal dimerisation" evidence="3">
    <location>
        <begin position="272"/>
        <end position="320"/>
    </location>
</feature>
<reference evidence="4 5" key="1">
    <citation type="submission" date="2018-03" db="EMBL/GenBank/DDBJ databases">
        <title>Draft genome sequence of Rohu Carp (Labeo rohita).</title>
        <authorList>
            <person name="Das P."/>
            <person name="Kushwaha B."/>
            <person name="Joshi C.G."/>
            <person name="Kumar D."/>
            <person name="Nagpure N.S."/>
            <person name="Sahoo L."/>
            <person name="Das S.P."/>
            <person name="Bit A."/>
            <person name="Patnaik S."/>
            <person name="Meher P.K."/>
            <person name="Jayasankar P."/>
            <person name="Koringa P.G."/>
            <person name="Patel N.V."/>
            <person name="Hinsu A.T."/>
            <person name="Kumar R."/>
            <person name="Pandey M."/>
            <person name="Agarwal S."/>
            <person name="Srivastava S."/>
            <person name="Singh M."/>
            <person name="Iquebal M.A."/>
            <person name="Jaiswal S."/>
            <person name="Angadi U.B."/>
            <person name="Kumar N."/>
            <person name="Raza M."/>
            <person name="Shah T.M."/>
            <person name="Rai A."/>
            <person name="Jena J.K."/>
        </authorList>
    </citation>
    <scope>NUCLEOTIDE SEQUENCE [LARGE SCALE GENOMIC DNA]</scope>
    <source>
        <strain evidence="4">DASCIFA01</strain>
        <tissue evidence="4">Testis</tissue>
    </source>
</reference>
<dbReference type="GO" id="GO:0006357">
    <property type="term" value="P:regulation of transcription by RNA polymerase II"/>
    <property type="evidence" value="ECO:0007669"/>
    <property type="project" value="TreeGrafter"/>
</dbReference>
<protein>
    <submittedName>
        <fullName evidence="4">Zinc finger BED domain-containing 1-like protein</fullName>
    </submittedName>
</protein>
<evidence type="ECO:0000259" key="3">
    <source>
        <dbReference type="Pfam" id="PF05699"/>
    </source>
</evidence>
<evidence type="ECO:0000313" key="5">
    <source>
        <dbReference type="Proteomes" id="UP000290572"/>
    </source>
</evidence>
<dbReference type="GO" id="GO:0005634">
    <property type="term" value="C:nucleus"/>
    <property type="evidence" value="ECO:0007669"/>
    <property type="project" value="TreeGrafter"/>
</dbReference>
<feature type="coiled-coil region" evidence="1">
    <location>
        <begin position="427"/>
        <end position="468"/>
    </location>
</feature>
<dbReference type="GO" id="GO:0046983">
    <property type="term" value="F:protein dimerization activity"/>
    <property type="evidence" value="ECO:0007669"/>
    <property type="project" value="InterPro"/>
</dbReference>
<dbReference type="InterPro" id="IPR012337">
    <property type="entry name" value="RNaseH-like_sf"/>
</dbReference>
<comment type="caution">
    <text evidence="4">The sequence shown here is derived from an EMBL/GenBank/DDBJ whole genome shotgun (WGS) entry which is preliminary data.</text>
</comment>
<gene>
    <name evidence="4" type="ORF">ROHU_008894</name>
</gene>
<evidence type="ECO:0000313" key="4">
    <source>
        <dbReference type="EMBL" id="RXN14779.1"/>
    </source>
</evidence>
<sequence>MSRLLGRVRKVVTFCHRNTTAAAVLKEKQVMLQLPLHKLVQDVATRWNSSHDMLECYLEQQDAVFSALTDKSVKKNIKDIVTLSDDDVKLAEDVVQVLKPLKTVTTLMSIEQIPTISMILPLKHRILASMKHSGSDSTVVKDIKAAIAHDFEDRYPDTDRALIQFLHMSTALDPCFKSLPFLDETTRHTIFKSLTERILDDCSQTVQAQTSRDETEEQSEIASSSSDCPPPAKRAPMAELFGDIFPIEQASSSSKSLSEVVDEEVQYYRAVQSLSVDSNPLVWWKDNQNQFPHLAKLAKIYLGIPATSVPSERVFSTAVSKDNTLMMNKSKKTVKKASSPTVNMVEDTSTSPVLTDANTCGPTNITYIKETTETEASHPLEGEDEASPRAILLAIRKMDFSMNARFNSLEVSLSVVQSTLTANTSRIADLEEASTDYERRISHLEQLCSGLSQENTSLKAKVTDLEARSRRQNIKIMGLPENIEKGNPTRFVSELLPLLLGESNFPHGVKVDRAHRIGPIGNKPRVMIARIHHDSVKTEILRLSRGQSPLSFHGGRISIFPYFPVEVSTQRKQFDSVREKLRAKGIKYGLLYPARLILTHEKTKKIFSPHRRPNLTLTVFPRDRR</sequence>
<dbReference type="Pfam" id="PF05699">
    <property type="entry name" value="Dimer_Tnp_hAT"/>
    <property type="match status" value="1"/>
</dbReference>